<feature type="transmembrane region" description="Helical" evidence="1">
    <location>
        <begin position="78"/>
        <end position="94"/>
    </location>
</feature>
<keyword evidence="1" id="KW-1133">Transmembrane helix</keyword>
<evidence type="ECO:0008006" key="4">
    <source>
        <dbReference type="Google" id="ProtNLM"/>
    </source>
</evidence>
<evidence type="ECO:0000313" key="3">
    <source>
        <dbReference type="Proteomes" id="UP000092698"/>
    </source>
</evidence>
<dbReference type="Proteomes" id="UP000092698">
    <property type="component" value="Chromosome"/>
</dbReference>
<feature type="transmembrane region" description="Helical" evidence="1">
    <location>
        <begin position="192"/>
        <end position="212"/>
    </location>
</feature>
<reference evidence="2 3" key="1">
    <citation type="submission" date="2016-07" db="EMBL/GenBank/DDBJ databases">
        <title>Complete genome sequence of Altererythrobacter namhicola JCM 16345T, containing esterase-encoding genes.</title>
        <authorList>
            <person name="Cheng H."/>
            <person name="Wu Y.-H."/>
            <person name="Jian S.-L."/>
            <person name="Huo Y.-Y."/>
            <person name="Wang C.-S."/>
            <person name="Xu X.-W."/>
        </authorList>
    </citation>
    <scope>NUCLEOTIDE SEQUENCE [LARGE SCALE GENOMIC DNA]</scope>
    <source>
        <strain evidence="2 3">JCM 16345</strain>
    </source>
</reference>
<gene>
    <name evidence="2" type="ORF">A6F65_01292</name>
</gene>
<protein>
    <recommendedName>
        <fullName evidence="4">DUF2868 domain-containing protein</fullName>
    </recommendedName>
</protein>
<proteinExistence type="predicted"/>
<keyword evidence="1" id="KW-0472">Membrane</keyword>
<dbReference type="RefSeq" id="WP_067786940.1">
    <property type="nucleotide sequence ID" value="NZ_CP016545.1"/>
</dbReference>
<dbReference type="STRING" id="645517.A6F65_01292"/>
<dbReference type="EMBL" id="CP016545">
    <property type="protein sequence ID" value="ANU07598.1"/>
    <property type="molecule type" value="Genomic_DNA"/>
</dbReference>
<dbReference type="Pfam" id="PF11067">
    <property type="entry name" value="DUF2868"/>
    <property type="match status" value="1"/>
</dbReference>
<evidence type="ECO:0000256" key="1">
    <source>
        <dbReference type="SAM" id="Phobius"/>
    </source>
</evidence>
<keyword evidence="1" id="KW-0812">Transmembrane</keyword>
<dbReference type="KEGG" id="anh:A6F65_01292"/>
<accession>A0A1C7D814</accession>
<dbReference type="InterPro" id="IPR021296">
    <property type="entry name" value="DUF2868"/>
</dbReference>
<dbReference type="PATRIC" id="fig|645517.4.peg.1284"/>
<name>A0A1C7D814_9SPHN</name>
<feature type="transmembrane region" description="Helical" evidence="1">
    <location>
        <begin position="106"/>
        <end position="126"/>
    </location>
</feature>
<feature type="transmembrane region" description="Helical" evidence="1">
    <location>
        <begin position="272"/>
        <end position="293"/>
    </location>
</feature>
<evidence type="ECO:0000313" key="2">
    <source>
        <dbReference type="EMBL" id="ANU07598.1"/>
    </source>
</evidence>
<sequence length="494" mass="54540">MREDDARRLLLVRAVETEDRAQQLLTAEDRAQAEDYARRTDTGPESYLARRAEFAATRLATRHPHVDTILKARHWPRWLSFAIPIAALVLGVLSNELGIDKRLDLLAFPLVGVFAWNLAVYAVLLVQPLWRRASKRSGGEWWRRPLARLSEFGRDQAERGTPMARATGRFATRWLQVSAPVNGARAARTMHLAAALFAAGIIAGIFVRALAIEYRAGWESTFLQAEDVHSLLGLLLGPASALGNIPLPDVAGYEALRWTGADTGGANAGPWIALYAISALVFIILPRLALAGWEQARVWRRARRIAVPGREDFYIRRLLRARDGTGGAVRVTPYAYTLEEPRKAALTILLRSVLGDRARIHFDPVVPYGQEEQWLADHALAGDDDYHIALYTLSATPEDENHGTFAAGLRQKYAGIGHGTMASALVDSGPFRSHFAGQAGLAERVGERLRAWQAVMDRAAVPLVNLDLDHVEERRDGEKMEATLVRSAALEGLA</sequence>
<dbReference type="AlphaFoldDB" id="A0A1C7D814"/>
<organism evidence="2 3">
    <name type="scientific">Paraurantiacibacter namhicola</name>
    <dbReference type="NCBI Taxonomy" id="645517"/>
    <lineage>
        <taxon>Bacteria</taxon>
        <taxon>Pseudomonadati</taxon>
        <taxon>Pseudomonadota</taxon>
        <taxon>Alphaproteobacteria</taxon>
        <taxon>Sphingomonadales</taxon>
        <taxon>Erythrobacteraceae</taxon>
        <taxon>Paraurantiacibacter</taxon>
    </lineage>
</organism>
<keyword evidence="3" id="KW-1185">Reference proteome</keyword>
<dbReference type="OrthoDB" id="4998316at2"/>